<name>W0SHQ8_9PROT</name>
<keyword evidence="1" id="KW-1133">Transmembrane helix</keyword>
<proteinExistence type="predicted"/>
<feature type="transmembrane region" description="Helical" evidence="1">
    <location>
        <begin position="70"/>
        <end position="91"/>
    </location>
</feature>
<feature type="transmembrane region" description="Helical" evidence="1">
    <location>
        <begin position="42"/>
        <end position="63"/>
    </location>
</feature>
<dbReference type="STRING" id="1223802.SUTH_02628"/>
<evidence type="ECO:0000313" key="2">
    <source>
        <dbReference type="EMBL" id="BAO30410.1"/>
    </source>
</evidence>
<keyword evidence="1" id="KW-0812">Transmembrane</keyword>
<feature type="transmembrane region" description="Helical" evidence="1">
    <location>
        <begin position="147"/>
        <end position="165"/>
    </location>
</feature>
<evidence type="ECO:0000313" key="3">
    <source>
        <dbReference type="Proteomes" id="UP000031637"/>
    </source>
</evidence>
<dbReference type="KEGG" id="shd:SUTH_02628"/>
<dbReference type="RefSeq" id="WP_070099347.1">
    <property type="nucleotide sequence ID" value="NZ_AP012547.1"/>
</dbReference>
<sequence length="243" mass="28239">MRWLVQHFLSEYLRPWKLASFATGFGLLLAGADYYRAPDWDYAISFIMATLTYLTAPWSVRVLKDRRWRWAPLALFWYYFTVDGCYWLYWRSVKPEALDMREANFYASSCLYWLCGFIWLHRGPLRKLLRRQEDDAAGQDELTVRQMAARVLVTIALFWMAFFIYSTTTGKERVTGLCRQIAPGMDVGQLTAFAEDHGLGPWRHLNSGTKLAYLAEARTAGRHACRIEFEGGKVRNATYSHAD</sequence>
<evidence type="ECO:0000256" key="1">
    <source>
        <dbReference type="SAM" id="Phobius"/>
    </source>
</evidence>
<organism evidence="2 3">
    <name type="scientific">Sulfuritalea hydrogenivorans sk43H</name>
    <dbReference type="NCBI Taxonomy" id="1223802"/>
    <lineage>
        <taxon>Bacteria</taxon>
        <taxon>Pseudomonadati</taxon>
        <taxon>Pseudomonadota</taxon>
        <taxon>Betaproteobacteria</taxon>
        <taxon>Nitrosomonadales</taxon>
        <taxon>Sterolibacteriaceae</taxon>
        <taxon>Sulfuritalea</taxon>
    </lineage>
</organism>
<dbReference type="HOGENOM" id="CLU_1142132_0_0_4"/>
<accession>W0SHQ8</accession>
<keyword evidence="3" id="KW-1185">Reference proteome</keyword>
<dbReference type="AlphaFoldDB" id="W0SHQ8"/>
<feature type="transmembrane region" description="Helical" evidence="1">
    <location>
        <begin position="103"/>
        <end position="121"/>
    </location>
</feature>
<protein>
    <submittedName>
        <fullName evidence="2">Uncharacterized protein</fullName>
    </submittedName>
</protein>
<reference evidence="2 3" key="1">
    <citation type="journal article" date="2014" name="Syst. Appl. Microbiol.">
        <title>Complete genomes of freshwater sulfur oxidizers Sulfuricella denitrificans skB26 and Sulfuritalea hydrogenivorans sk43H: genetic insights into the sulfur oxidation pathway of betaproteobacteria.</title>
        <authorList>
            <person name="Watanabe T."/>
            <person name="Kojima H."/>
            <person name="Fukui M."/>
        </authorList>
    </citation>
    <scope>NUCLEOTIDE SEQUENCE [LARGE SCALE GENOMIC DNA]</scope>
    <source>
        <strain evidence="2">DSM22779</strain>
    </source>
</reference>
<dbReference type="EMBL" id="AP012547">
    <property type="protein sequence ID" value="BAO30410.1"/>
    <property type="molecule type" value="Genomic_DNA"/>
</dbReference>
<gene>
    <name evidence="2" type="ORF">SUTH_02628</name>
</gene>
<dbReference type="Proteomes" id="UP000031637">
    <property type="component" value="Chromosome"/>
</dbReference>
<keyword evidence="1" id="KW-0472">Membrane</keyword>